<feature type="compositionally biased region" description="Polar residues" evidence="1">
    <location>
        <begin position="17"/>
        <end position="33"/>
    </location>
</feature>
<dbReference type="AlphaFoldDB" id="R7TSI6"/>
<evidence type="ECO:0000313" key="4">
    <source>
        <dbReference type="Proteomes" id="UP000014760"/>
    </source>
</evidence>
<evidence type="ECO:0000256" key="1">
    <source>
        <dbReference type="SAM" id="MobiDB-lite"/>
    </source>
</evidence>
<proteinExistence type="predicted"/>
<keyword evidence="4" id="KW-1185">Reference proteome</keyword>
<dbReference type="EMBL" id="KB308778">
    <property type="protein sequence ID" value="ELT96619.1"/>
    <property type="molecule type" value="Genomic_DNA"/>
</dbReference>
<evidence type="ECO:0000313" key="2">
    <source>
        <dbReference type="EMBL" id="ELT96619.1"/>
    </source>
</evidence>
<feature type="region of interest" description="Disordered" evidence="1">
    <location>
        <begin position="135"/>
        <end position="187"/>
    </location>
</feature>
<dbReference type="EnsemblMetazoa" id="CapteT226808">
    <property type="protein sequence ID" value="CapteP226808"/>
    <property type="gene ID" value="CapteG226808"/>
</dbReference>
<dbReference type="Proteomes" id="UP000014760">
    <property type="component" value="Unassembled WGS sequence"/>
</dbReference>
<reference evidence="2 4" key="2">
    <citation type="journal article" date="2013" name="Nature">
        <title>Insights into bilaterian evolution from three spiralian genomes.</title>
        <authorList>
            <person name="Simakov O."/>
            <person name="Marletaz F."/>
            <person name="Cho S.J."/>
            <person name="Edsinger-Gonzales E."/>
            <person name="Havlak P."/>
            <person name="Hellsten U."/>
            <person name="Kuo D.H."/>
            <person name="Larsson T."/>
            <person name="Lv J."/>
            <person name="Arendt D."/>
            <person name="Savage R."/>
            <person name="Osoegawa K."/>
            <person name="de Jong P."/>
            <person name="Grimwood J."/>
            <person name="Chapman J.A."/>
            <person name="Shapiro H."/>
            <person name="Aerts A."/>
            <person name="Otillar R.P."/>
            <person name="Terry A.Y."/>
            <person name="Boore J.L."/>
            <person name="Grigoriev I.V."/>
            <person name="Lindberg D.R."/>
            <person name="Seaver E.C."/>
            <person name="Weisblat D.A."/>
            <person name="Putnam N.H."/>
            <person name="Rokhsar D.S."/>
        </authorList>
    </citation>
    <scope>NUCLEOTIDE SEQUENCE</scope>
    <source>
        <strain evidence="2 4">I ESC-2004</strain>
    </source>
</reference>
<organism evidence="2">
    <name type="scientific">Capitella teleta</name>
    <name type="common">Polychaete worm</name>
    <dbReference type="NCBI Taxonomy" id="283909"/>
    <lineage>
        <taxon>Eukaryota</taxon>
        <taxon>Metazoa</taxon>
        <taxon>Spiralia</taxon>
        <taxon>Lophotrochozoa</taxon>
        <taxon>Annelida</taxon>
        <taxon>Polychaeta</taxon>
        <taxon>Sedentaria</taxon>
        <taxon>Scolecida</taxon>
        <taxon>Capitellidae</taxon>
        <taxon>Capitella</taxon>
    </lineage>
</organism>
<feature type="compositionally biased region" description="Polar residues" evidence="1">
    <location>
        <begin position="135"/>
        <end position="147"/>
    </location>
</feature>
<feature type="region of interest" description="Disordered" evidence="1">
    <location>
        <begin position="1"/>
        <end position="75"/>
    </location>
</feature>
<name>R7TSI6_CAPTE</name>
<accession>R7TSI6</accession>
<sequence length="351" mass="39127">MKKLTQTWRKQKAGKHPSTSQKEAVSSSLSSAQKEAASCDKEGGASTRRYLGRIQIDSKPVASRGKQPPLEASNEIKESDLCRDLSFGCSFGGEMDDNFLNAMEDIEKNYEKQKKSENERNVLADLDLNSSVIHSPKFVSTPSSASENRMRVNHNAPNQVRYDETEVRQDEGEVRYDSSSAPRGDSRLSSWGLPDVVLQRYSQKGISHLFPWQVECLRTGNALVRHHSHSQPDRFLVDLSIRSVTFPAAFALLHWLGAWIGDVIEKDRSPGCHQSGGECIVFRARDANGYTTTHDVISHSTNLTSKLSLTSEQHKHGSVGLWASDPVGLWACLFWGLCIDWSQGAYVRFVS</sequence>
<feature type="compositionally biased region" description="Basic residues" evidence="1">
    <location>
        <begin position="1"/>
        <end position="15"/>
    </location>
</feature>
<dbReference type="OrthoDB" id="2320933at2759"/>
<gene>
    <name evidence="2" type="ORF">CAPTEDRAFT_226808</name>
</gene>
<dbReference type="HOGENOM" id="CLU_790492_0_0_1"/>
<reference evidence="3" key="3">
    <citation type="submission" date="2015-06" db="UniProtKB">
        <authorList>
            <consortium name="EnsemblMetazoa"/>
        </authorList>
    </citation>
    <scope>IDENTIFICATION</scope>
</reference>
<protein>
    <submittedName>
        <fullName evidence="2 3">Uncharacterized protein</fullName>
    </submittedName>
</protein>
<evidence type="ECO:0000313" key="3">
    <source>
        <dbReference type="EnsemblMetazoa" id="CapteP226808"/>
    </source>
</evidence>
<feature type="compositionally biased region" description="Basic and acidic residues" evidence="1">
    <location>
        <begin position="161"/>
        <end position="176"/>
    </location>
</feature>
<dbReference type="EMBL" id="AMQN01011248">
    <property type="status" value="NOT_ANNOTATED_CDS"/>
    <property type="molecule type" value="Genomic_DNA"/>
</dbReference>
<reference evidence="4" key="1">
    <citation type="submission" date="2012-12" db="EMBL/GenBank/DDBJ databases">
        <authorList>
            <person name="Hellsten U."/>
            <person name="Grimwood J."/>
            <person name="Chapman J.A."/>
            <person name="Shapiro H."/>
            <person name="Aerts A."/>
            <person name="Otillar R.P."/>
            <person name="Terry A.Y."/>
            <person name="Boore J.L."/>
            <person name="Simakov O."/>
            <person name="Marletaz F."/>
            <person name="Cho S.-J."/>
            <person name="Edsinger-Gonzales E."/>
            <person name="Havlak P."/>
            <person name="Kuo D.-H."/>
            <person name="Larsson T."/>
            <person name="Lv J."/>
            <person name="Arendt D."/>
            <person name="Savage R."/>
            <person name="Osoegawa K."/>
            <person name="de Jong P."/>
            <person name="Lindberg D.R."/>
            <person name="Seaver E.C."/>
            <person name="Weisblat D.A."/>
            <person name="Putnam N.H."/>
            <person name="Grigoriev I.V."/>
            <person name="Rokhsar D.S."/>
        </authorList>
    </citation>
    <scope>NUCLEOTIDE SEQUENCE</scope>
    <source>
        <strain evidence="4">I ESC-2004</strain>
    </source>
</reference>